<protein>
    <submittedName>
        <fullName evidence="2">Conjugal transfer protein TraF</fullName>
    </submittedName>
</protein>
<gene>
    <name evidence="2" type="ORF">G3O08_11400</name>
</gene>
<feature type="domain" description="DUF5723" evidence="1">
    <location>
        <begin position="41"/>
        <end position="431"/>
    </location>
</feature>
<dbReference type="EMBL" id="JAAGVY010000020">
    <property type="protein sequence ID" value="NEN24106.1"/>
    <property type="molecule type" value="Genomic_DNA"/>
</dbReference>
<dbReference type="Gene3D" id="2.40.160.60">
    <property type="entry name" value="Outer membrane protein transport protein (OMPP1/FadL/TodX)"/>
    <property type="match status" value="1"/>
</dbReference>
<accession>A0A7K3WRF8</accession>
<reference evidence="2 3" key="1">
    <citation type="submission" date="2020-02" db="EMBL/GenBank/DDBJ databases">
        <title>Out from the shadows clarifying the taxonomy of the family Cryomorphaceae and related taxa by utilizing the GTDB taxonomic framework.</title>
        <authorList>
            <person name="Bowman J.P."/>
        </authorList>
    </citation>
    <scope>NUCLEOTIDE SEQUENCE [LARGE SCALE GENOMIC DNA]</scope>
    <source>
        <strain evidence="2 3">QSSC 1-22</strain>
    </source>
</reference>
<organism evidence="2 3">
    <name type="scientific">Cryomorpha ignava</name>
    <dbReference type="NCBI Taxonomy" id="101383"/>
    <lineage>
        <taxon>Bacteria</taxon>
        <taxon>Pseudomonadati</taxon>
        <taxon>Bacteroidota</taxon>
        <taxon>Flavobacteriia</taxon>
        <taxon>Flavobacteriales</taxon>
        <taxon>Cryomorphaceae</taxon>
        <taxon>Cryomorpha</taxon>
    </lineage>
</organism>
<proteinExistence type="predicted"/>
<evidence type="ECO:0000313" key="2">
    <source>
        <dbReference type="EMBL" id="NEN24106.1"/>
    </source>
</evidence>
<name>A0A7K3WRF8_9FLAO</name>
<dbReference type="AlphaFoldDB" id="A0A7K3WRF8"/>
<dbReference type="Pfam" id="PF18990">
    <property type="entry name" value="DUF5723"/>
    <property type="match status" value="1"/>
</dbReference>
<dbReference type="RefSeq" id="WP_163285501.1">
    <property type="nucleotide sequence ID" value="NZ_JAAGVY010000020.1"/>
</dbReference>
<evidence type="ECO:0000259" key="1">
    <source>
        <dbReference type="Pfam" id="PF18990"/>
    </source>
</evidence>
<comment type="caution">
    <text evidence="2">The sequence shown here is derived from an EMBL/GenBank/DDBJ whole genome shotgun (WGS) entry which is preliminary data.</text>
</comment>
<keyword evidence="3" id="KW-1185">Reference proteome</keyword>
<dbReference type="Proteomes" id="UP000486602">
    <property type="component" value="Unassembled WGS sequence"/>
</dbReference>
<sequence>MIRAISILFFVMLFSVSGLYSQQSGQVGVFDFLPQSVYANPALRPAGRINIGLPGLSQVYFDHGNNWFKPGDNLVADANGKVTLDAEKILGSIDEFAYTGQNLGFELIHVGFRFGKHYVHARAAERVQIGLTIPKDIFYLGVYGNVGDHKFEDNTVNMSGLGIDAIHFREYGIGYNYELNKKWSFGLTAKYLYGMERIETEQSTLKLRTDPETYNMQTSGSFIVNTSGIYGSASGGDEDIHDDIKTYLLGLKNTGFGGDIGVVYRPIEKLQVEFSANDLGFIKWKTDVANYGTNDASFAYNGIDLTDFIFVEGSDFNDAFQARLDTLLDDLEDAYNFTRTEEQFTTSLNGYLRYGASYEVLSNEKFVGKAWLSVYHGILDSEVPFSFSIGYNQKFWKAIQADVHFTKRAHFSPSLGAGLSLNAGPFQIYCLAENLRFTRFAKIVVVDNDNPQDESSFVYFENPQDVRVHVGINLTFGLKKEDSPGGRPMKR</sequence>
<dbReference type="InterPro" id="IPR043781">
    <property type="entry name" value="DUF5723"/>
</dbReference>
<evidence type="ECO:0000313" key="3">
    <source>
        <dbReference type="Proteomes" id="UP000486602"/>
    </source>
</evidence>